<evidence type="ECO:0000313" key="4">
    <source>
        <dbReference type="Proteomes" id="UP001524944"/>
    </source>
</evidence>
<gene>
    <name evidence="3" type="ORF">NVS47_07400</name>
</gene>
<dbReference type="PROSITE" id="PS50198">
    <property type="entry name" value="PPIC_PPIASE_2"/>
    <property type="match status" value="1"/>
</dbReference>
<organism evidence="3 4">
    <name type="scientific">Dehalobacterium formicoaceticum</name>
    <dbReference type="NCBI Taxonomy" id="51515"/>
    <lineage>
        <taxon>Bacteria</taxon>
        <taxon>Bacillati</taxon>
        <taxon>Bacillota</taxon>
        <taxon>Clostridia</taxon>
        <taxon>Eubacteriales</taxon>
        <taxon>Peptococcaceae</taxon>
        <taxon>Dehalobacterium</taxon>
    </lineage>
</organism>
<proteinExistence type="predicted"/>
<keyword evidence="1 3" id="KW-0413">Isomerase</keyword>
<dbReference type="Pfam" id="PF13624">
    <property type="entry name" value="SurA_N_3"/>
    <property type="match status" value="1"/>
</dbReference>
<comment type="caution">
    <text evidence="3">The sequence shown here is derived from an EMBL/GenBank/DDBJ whole genome shotgun (WGS) entry which is preliminary data.</text>
</comment>
<dbReference type="InterPro" id="IPR027304">
    <property type="entry name" value="Trigger_fact/SurA_dom_sf"/>
</dbReference>
<dbReference type="PANTHER" id="PTHR47245">
    <property type="entry name" value="PEPTIDYLPROLYL ISOMERASE"/>
    <property type="match status" value="1"/>
</dbReference>
<dbReference type="Proteomes" id="UP001524944">
    <property type="component" value="Unassembled WGS sequence"/>
</dbReference>
<name>A0ABT1Y4B5_9FIRM</name>
<sequence>MRQRFLFMVLIMAALLLAGCGGGEKLPAVVNGEEITQEQFDRYVSQLKVYGEQMGTSFEGADGEKNLAALKEDAIKGLIYEKLVLQSAKKEKIEVSDQEINDYLEKDVKSSFENDEKYQEWLKSMEITEDEFKDRITYQFTGQKLFEKITGKITVTDQAVKEFYEKDPAVWDKIKVSHILINAEKDQASAEEVAAAKEKALSVIKELDQGANFADLAKKYSGDPGSAAQGGVLDMEFSKNEQGLVPEFVAGSFQLANVGDYSKEPVLSQFGYHIIKLDEKKGSLEEVKEDIRAQLLSTEKNTAFETYMDQAEQEADIKNNISKE</sequence>
<dbReference type="InterPro" id="IPR000297">
    <property type="entry name" value="PPIase_PpiC"/>
</dbReference>
<dbReference type="SUPFAM" id="SSF54534">
    <property type="entry name" value="FKBP-like"/>
    <property type="match status" value="1"/>
</dbReference>
<feature type="domain" description="PpiC" evidence="2">
    <location>
        <begin position="171"/>
        <end position="279"/>
    </location>
</feature>
<keyword evidence="1" id="KW-0697">Rotamase</keyword>
<reference evidence="3 4" key="1">
    <citation type="submission" date="2022-08" db="EMBL/GenBank/DDBJ databases">
        <title>Proteogenomics of the novel Dehalobacterium formicoaceticum strain EZ94 highlights a key role of methyltransferases during anaerobic dichloromethane degradation.</title>
        <authorList>
            <person name="Wasmund K."/>
        </authorList>
    </citation>
    <scope>NUCLEOTIDE SEQUENCE [LARGE SCALE GENOMIC DNA]</scope>
    <source>
        <strain evidence="3 4">EZ94</strain>
    </source>
</reference>
<accession>A0ABT1Y4B5</accession>
<dbReference type="Gene3D" id="3.10.50.40">
    <property type="match status" value="1"/>
</dbReference>
<evidence type="ECO:0000259" key="2">
    <source>
        <dbReference type="PROSITE" id="PS50198"/>
    </source>
</evidence>
<dbReference type="PANTHER" id="PTHR47245:SF2">
    <property type="entry name" value="PEPTIDYL-PROLYL CIS-TRANS ISOMERASE HP_0175-RELATED"/>
    <property type="match status" value="1"/>
</dbReference>
<dbReference type="EMBL" id="JANPWE010000003">
    <property type="protein sequence ID" value="MCR6545341.1"/>
    <property type="molecule type" value="Genomic_DNA"/>
</dbReference>
<dbReference type="PROSITE" id="PS51257">
    <property type="entry name" value="PROKAR_LIPOPROTEIN"/>
    <property type="match status" value="1"/>
</dbReference>
<protein>
    <submittedName>
        <fullName evidence="3">Peptidylprolyl isomerase</fullName>
        <ecNumber evidence="3">5.2.1.8</ecNumber>
    </submittedName>
</protein>
<dbReference type="Pfam" id="PF13616">
    <property type="entry name" value="Rotamase_3"/>
    <property type="match status" value="1"/>
</dbReference>
<dbReference type="SUPFAM" id="SSF109998">
    <property type="entry name" value="Triger factor/SurA peptide-binding domain-like"/>
    <property type="match status" value="1"/>
</dbReference>
<dbReference type="InterPro" id="IPR050245">
    <property type="entry name" value="PrsA_foldase"/>
</dbReference>
<evidence type="ECO:0000256" key="1">
    <source>
        <dbReference type="PROSITE-ProRule" id="PRU00278"/>
    </source>
</evidence>
<dbReference type="GO" id="GO:0003755">
    <property type="term" value="F:peptidyl-prolyl cis-trans isomerase activity"/>
    <property type="evidence" value="ECO:0007669"/>
    <property type="project" value="UniProtKB-EC"/>
</dbReference>
<dbReference type="InterPro" id="IPR046357">
    <property type="entry name" value="PPIase_dom_sf"/>
</dbReference>
<keyword evidence="4" id="KW-1185">Reference proteome</keyword>
<evidence type="ECO:0000313" key="3">
    <source>
        <dbReference type="EMBL" id="MCR6545341.1"/>
    </source>
</evidence>
<dbReference type="RefSeq" id="WP_257913007.1">
    <property type="nucleotide sequence ID" value="NZ_JANPWE010000003.1"/>
</dbReference>
<dbReference type="EC" id="5.2.1.8" evidence="3"/>
<dbReference type="Gene3D" id="1.10.4030.10">
    <property type="entry name" value="Porin chaperone SurA, peptide-binding domain"/>
    <property type="match status" value="1"/>
</dbReference>